<dbReference type="CTD" id="178165"/>
<evidence type="ECO:0000256" key="1">
    <source>
        <dbReference type="SAM" id="MobiDB-lite"/>
    </source>
</evidence>
<reference evidence="2 3" key="1">
    <citation type="journal article" date="1998" name="Science">
        <title>Genome sequence of the nematode C. elegans: a platform for investigating biology.</title>
        <authorList>
            <consortium name="The C. elegans sequencing consortium"/>
            <person name="Sulson J.E."/>
            <person name="Waterston R."/>
        </authorList>
    </citation>
    <scope>NUCLEOTIDE SEQUENCE [LARGE SCALE GENOMIC DNA]</scope>
    <source>
        <strain evidence="2 3">Bristol N2</strain>
    </source>
</reference>
<gene>
    <name evidence="2 4" type="ORF">B0001.7</name>
    <name evidence="2" type="ORF">CELE_B0001.7</name>
</gene>
<dbReference type="Proteomes" id="UP000001940">
    <property type="component" value="Chromosome IV"/>
</dbReference>
<feature type="compositionally biased region" description="Low complexity" evidence="1">
    <location>
        <begin position="713"/>
        <end position="735"/>
    </location>
</feature>
<dbReference type="InParanoid" id="H9G2U9"/>
<dbReference type="EMBL" id="BX284604">
    <property type="protein sequence ID" value="CCG28073.1"/>
    <property type="molecule type" value="Genomic_DNA"/>
</dbReference>
<keyword evidence="3" id="KW-1185">Reference proteome</keyword>
<dbReference type="PaxDb" id="6239-B0001.7b"/>
<dbReference type="AlphaFoldDB" id="H9G2U9"/>
<proteinExistence type="predicted"/>
<evidence type="ECO:0000313" key="2">
    <source>
        <dbReference type="EMBL" id="CCG28073.1"/>
    </source>
</evidence>
<dbReference type="GeneID" id="178165"/>
<dbReference type="AGR" id="WB:WBGene00007092"/>
<name>H9G2U9_CAEEL</name>
<dbReference type="STRING" id="6239.B0001.7b.1"/>
<feature type="region of interest" description="Disordered" evidence="1">
    <location>
        <begin position="706"/>
        <end position="735"/>
    </location>
</feature>
<sequence>MSGTKVPSLPKGKEKPCVVTFATQSDRSNEPPPQPRVRKVTTIINTLGVVVRNTTTEIGVWVFTSCVEVSFPRSNSPIFSNFTLGTWMIVGLYPDATVASCSPWPLILKAYEMSVSYGTVFMKRKASELCHEKTVLYSEVVVPLVNPYSNMSYFERDPHLTAELYMIPGFGRVLGSSAYRQYLEDNRDNVSFIVQYCGGSLRGCSWIMSVVDGKAQTDGEFSDKDLREIAEFIRERHNKENESPPLPSNSIARHAGFVTEVFPQKNYLYCWSPQVSLEADHTAKFPQPPKHREVDSPMLSPLVGQWIQFDVQSKDLDKYMSTRSGYRLSIQEYLPINSPCGVGVVQCGKIVRVMISCILVKSTDHPMLFELQMFGPVIDKKSSLISGAFMQIVLEKTSSRIRRMSGVCWRVIYSLIVSGAENMVENSQSVRIEAISQRDAMETSHIIPIEKPSNSGTITNNTGVTTLKYQQPHQNPHYQEQRRDYYMGNNIQIQTAYNSTQLRKYQPKPKKFSSYTGESLEGHALVEKIMAHAKTGILWFFDNYNSSVHFIFDDFELNVGDYAYVKLIQKKEETAHLQFRWKWISGTKKLSPFNCRIDLFQLFIEEQVSYKSKDMLNRNTYTSKNFPIIFDADGIIKNPIPGAIYCVVILRKKIQVTQTESPTHKYQWIIDSAQSNPFIITEYYNPHNAFNRSFIASKQFSSSAALSTDSKKGSSGSEKSSTSPPLKSLTPPSDE</sequence>
<dbReference type="OMA" id="QWIQFDV"/>
<dbReference type="FunCoup" id="H9G2U9">
    <property type="interactions" value="409"/>
</dbReference>
<protein>
    <submittedName>
        <fullName evidence="2">Movement protein</fullName>
    </submittedName>
</protein>
<dbReference type="ExpressionAtlas" id="H9G2U9">
    <property type="expression patterns" value="baseline and differential"/>
</dbReference>
<dbReference type="RefSeq" id="NP_001255628.1">
    <property type="nucleotide sequence ID" value="NM_001268699.3"/>
</dbReference>
<dbReference type="WormBase" id="B0001.7b">
    <property type="protein sequence ID" value="CE47176"/>
    <property type="gene ID" value="WBGene00007092"/>
</dbReference>
<dbReference type="OrthoDB" id="5780504at2759"/>
<organism evidence="2 3">
    <name type="scientific">Caenorhabditis elegans</name>
    <dbReference type="NCBI Taxonomy" id="6239"/>
    <lineage>
        <taxon>Eukaryota</taxon>
        <taxon>Metazoa</taxon>
        <taxon>Ecdysozoa</taxon>
        <taxon>Nematoda</taxon>
        <taxon>Chromadorea</taxon>
        <taxon>Rhabditida</taxon>
        <taxon>Rhabditina</taxon>
        <taxon>Rhabditomorpha</taxon>
        <taxon>Rhabditoidea</taxon>
        <taxon>Rhabditidae</taxon>
        <taxon>Peloderinae</taxon>
        <taxon>Caenorhabditis</taxon>
    </lineage>
</organism>
<dbReference type="PeptideAtlas" id="H9G2U9"/>
<evidence type="ECO:0000313" key="4">
    <source>
        <dbReference type="WormBase" id="B0001.7b"/>
    </source>
</evidence>
<dbReference type="eggNOG" id="ENOG502TFUD">
    <property type="taxonomic scope" value="Eukaryota"/>
</dbReference>
<dbReference type="Bgee" id="WBGene00007092">
    <property type="expression patterns" value="Expressed in germ line (C elegans) and 3 other cell types or tissues"/>
</dbReference>
<evidence type="ECO:0000313" key="3">
    <source>
        <dbReference type="Proteomes" id="UP000001940"/>
    </source>
</evidence>
<accession>H9G2U9</accession>